<sequence>MNLLIEFHEDRTINVASKVKNAPPIGSHVFQANFHEDRKINMASRPFNEKGPPPGSHFFQPVSRVKNASPLGSHVFQANVTIFNLIQDIIEANPLTKFHEDWTINVASRELTRQMLTPRNSQRTRDNAQWTTKGDHQSSP</sequence>
<protein>
    <submittedName>
        <fullName evidence="2">Uncharacterized protein</fullName>
    </submittedName>
</protein>
<dbReference type="Proteomes" id="UP000828390">
    <property type="component" value="Unassembled WGS sequence"/>
</dbReference>
<reference evidence="2" key="2">
    <citation type="submission" date="2020-11" db="EMBL/GenBank/DDBJ databases">
        <authorList>
            <person name="McCartney M.A."/>
            <person name="Auch B."/>
            <person name="Kono T."/>
            <person name="Mallez S."/>
            <person name="Becker A."/>
            <person name="Gohl D.M."/>
            <person name="Silverstein K.A.T."/>
            <person name="Koren S."/>
            <person name="Bechman K.B."/>
            <person name="Herman A."/>
            <person name="Abrahante J.E."/>
            <person name="Garbe J."/>
        </authorList>
    </citation>
    <scope>NUCLEOTIDE SEQUENCE</scope>
    <source>
        <strain evidence="2">Duluth1</strain>
        <tissue evidence="2">Whole animal</tissue>
    </source>
</reference>
<reference evidence="2" key="1">
    <citation type="journal article" date="2019" name="bioRxiv">
        <title>The Genome of the Zebra Mussel, Dreissena polymorpha: A Resource for Invasive Species Research.</title>
        <authorList>
            <person name="McCartney M.A."/>
            <person name="Auch B."/>
            <person name="Kono T."/>
            <person name="Mallez S."/>
            <person name="Zhang Y."/>
            <person name="Obille A."/>
            <person name="Becker A."/>
            <person name="Abrahante J.E."/>
            <person name="Garbe J."/>
            <person name="Badalamenti J.P."/>
            <person name="Herman A."/>
            <person name="Mangelson H."/>
            <person name="Liachko I."/>
            <person name="Sullivan S."/>
            <person name="Sone E.D."/>
            <person name="Koren S."/>
            <person name="Silverstein K.A.T."/>
            <person name="Beckman K.B."/>
            <person name="Gohl D.M."/>
        </authorList>
    </citation>
    <scope>NUCLEOTIDE SEQUENCE</scope>
    <source>
        <strain evidence="2">Duluth1</strain>
        <tissue evidence="2">Whole animal</tissue>
    </source>
</reference>
<keyword evidence="3" id="KW-1185">Reference proteome</keyword>
<gene>
    <name evidence="2" type="ORF">DPMN_190129</name>
</gene>
<evidence type="ECO:0000256" key="1">
    <source>
        <dbReference type="SAM" id="MobiDB-lite"/>
    </source>
</evidence>
<evidence type="ECO:0000313" key="2">
    <source>
        <dbReference type="EMBL" id="KAH3755433.1"/>
    </source>
</evidence>
<feature type="region of interest" description="Disordered" evidence="1">
    <location>
        <begin position="115"/>
        <end position="140"/>
    </location>
</feature>
<proteinExistence type="predicted"/>
<feature type="compositionally biased region" description="Polar residues" evidence="1">
    <location>
        <begin position="115"/>
        <end position="132"/>
    </location>
</feature>
<dbReference type="EMBL" id="JAIWYP010000010">
    <property type="protein sequence ID" value="KAH3755433.1"/>
    <property type="molecule type" value="Genomic_DNA"/>
</dbReference>
<dbReference type="AlphaFoldDB" id="A0A9D4DUT4"/>
<comment type="caution">
    <text evidence="2">The sequence shown here is derived from an EMBL/GenBank/DDBJ whole genome shotgun (WGS) entry which is preliminary data.</text>
</comment>
<organism evidence="2 3">
    <name type="scientific">Dreissena polymorpha</name>
    <name type="common">Zebra mussel</name>
    <name type="synonym">Mytilus polymorpha</name>
    <dbReference type="NCBI Taxonomy" id="45954"/>
    <lineage>
        <taxon>Eukaryota</taxon>
        <taxon>Metazoa</taxon>
        <taxon>Spiralia</taxon>
        <taxon>Lophotrochozoa</taxon>
        <taxon>Mollusca</taxon>
        <taxon>Bivalvia</taxon>
        <taxon>Autobranchia</taxon>
        <taxon>Heteroconchia</taxon>
        <taxon>Euheterodonta</taxon>
        <taxon>Imparidentia</taxon>
        <taxon>Neoheterodontei</taxon>
        <taxon>Myida</taxon>
        <taxon>Dreissenoidea</taxon>
        <taxon>Dreissenidae</taxon>
        <taxon>Dreissena</taxon>
    </lineage>
</organism>
<evidence type="ECO:0000313" key="3">
    <source>
        <dbReference type="Proteomes" id="UP000828390"/>
    </source>
</evidence>
<name>A0A9D4DUT4_DREPO</name>
<accession>A0A9D4DUT4</accession>